<evidence type="ECO:0000259" key="10">
    <source>
        <dbReference type="Pfam" id="PF00288"/>
    </source>
</evidence>
<evidence type="ECO:0000256" key="8">
    <source>
        <dbReference type="ARBA" id="ARBA00032554"/>
    </source>
</evidence>
<dbReference type="InterPro" id="IPR014721">
    <property type="entry name" value="Ribsml_uS5_D2-typ_fold_subgr"/>
</dbReference>
<comment type="function">
    <text evidence="9">Catalyzes the phosphorylation of the position 2 hydroxy group of 4-diphosphocytidyl-2C-methyl-D-erythritol.</text>
</comment>
<dbReference type="EC" id="2.7.1.148" evidence="2 9"/>
<name>A0AB34PHD8_9PORP</name>
<organism evidence="12 13">
    <name type="scientific">Porphyromonas crevioricanis</name>
    <dbReference type="NCBI Taxonomy" id="393921"/>
    <lineage>
        <taxon>Bacteria</taxon>
        <taxon>Pseudomonadati</taxon>
        <taxon>Bacteroidota</taxon>
        <taxon>Bacteroidia</taxon>
        <taxon>Bacteroidales</taxon>
        <taxon>Porphyromonadaceae</taxon>
        <taxon>Porphyromonas</taxon>
    </lineage>
</organism>
<keyword evidence="4 9" id="KW-0808">Transferase</keyword>
<dbReference type="GO" id="GO:0005524">
    <property type="term" value="F:ATP binding"/>
    <property type="evidence" value="ECO:0007669"/>
    <property type="project" value="UniProtKB-UniRule"/>
</dbReference>
<dbReference type="Pfam" id="PF08544">
    <property type="entry name" value="GHMP_kinases_C"/>
    <property type="match status" value="1"/>
</dbReference>
<keyword evidence="6 9" id="KW-0418">Kinase</keyword>
<evidence type="ECO:0000256" key="9">
    <source>
        <dbReference type="HAMAP-Rule" id="MF_00061"/>
    </source>
</evidence>
<evidence type="ECO:0000256" key="6">
    <source>
        <dbReference type="ARBA" id="ARBA00022777"/>
    </source>
</evidence>
<evidence type="ECO:0000256" key="1">
    <source>
        <dbReference type="ARBA" id="ARBA00009684"/>
    </source>
</evidence>
<dbReference type="HAMAP" id="MF_00061">
    <property type="entry name" value="IspE"/>
    <property type="match status" value="1"/>
</dbReference>
<evidence type="ECO:0000256" key="7">
    <source>
        <dbReference type="ARBA" id="ARBA00022840"/>
    </source>
</evidence>
<feature type="binding site" evidence="9">
    <location>
        <begin position="92"/>
        <end position="102"/>
    </location>
    <ligand>
        <name>ATP</name>
        <dbReference type="ChEBI" id="CHEBI:30616"/>
    </ligand>
</feature>
<reference evidence="12 13" key="1">
    <citation type="submission" date="2014-08" db="EMBL/GenBank/DDBJ databases">
        <title>Porphyromonas crevioricanis strain:COT-253_OH1447 Genome sequencing.</title>
        <authorList>
            <person name="Wallis C."/>
            <person name="Deusch O."/>
            <person name="O'Flynn C."/>
            <person name="Davis I."/>
            <person name="Jospin G."/>
            <person name="Darling A.E."/>
            <person name="Coil D.A."/>
            <person name="Alexiev A."/>
            <person name="Horsfall A."/>
            <person name="Kirkwood N."/>
            <person name="Harris S."/>
            <person name="Eisen J.A."/>
        </authorList>
    </citation>
    <scope>NUCLEOTIDE SEQUENCE [LARGE SCALE GENOMIC DNA]</scope>
    <source>
        <strain evidence="13">COT-253 OH1447</strain>
    </source>
</reference>
<dbReference type="GO" id="GO:0016114">
    <property type="term" value="P:terpenoid biosynthetic process"/>
    <property type="evidence" value="ECO:0007669"/>
    <property type="project" value="UniProtKB-UniRule"/>
</dbReference>
<dbReference type="SUPFAM" id="SSF55060">
    <property type="entry name" value="GHMP Kinase, C-terminal domain"/>
    <property type="match status" value="1"/>
</dbReference>
<dbReference type="InterPro" id="IPR020568">
    <property type="entry name" value="Ribosomal_Su5_D2-typ_SF"/>
</dbReference>
<proteinExistence type="inferred from homology"/>
<comment type="pathway">
    <text evidence="9">Isoprenoid biosynthesis; isopentenyl diphosphate biosynthesis via DXP pathway; isopentenyl diphosphate from 1-deoxy-D-xylulose 5-phosphate: step 3/6.</text>
</comment>
<keyword evidence="7 9" id="KW-0067">ATP-binding</keyword>
<keyword evidence="5 9" id="KW-0547">Nucleotide-binding</keyword>
<evidence type="ECO:0000256" key="4">
    <source>
        <dbReference type="ARBA" id="ARBA00022679"/>
    </source>
</evidence>
<comment type="catalytic activity">
    <reaction evidence="9">
        <text>4-CDP-2-C-methyl-D-erythritol + ATP = 4-CDP-2-C-methyl-D-erythritol 2-phosphate + ADP + H(+)</text>
        <dbReference type="Rhea" id="RHEA:18437"/>
        <dbReference type="ChEBI" id="CHEBI:15378"/>
        <dbReference type="ChEBI" id="CHEBI:30616"/>
        <dbReference type="ChEBI" id="CHEBI:57823"/>
        <dbReference type="ChEBI" id="CHEBI:57919"/>
        <dbReference type="ChEBI" id="CHEBI:456216"/>
        <dbReference type="EC" id="2.7.1.148"/>
    </reaction>
</comment>
<evidence type="ECO:0000256" key="3">
    <source>
        <dbReference type="ARBA" id="ARBA00017473"/>
    </source>
</evidence>
<dbReference type="InterPro" id="IPR036554">
    <property type="entry name" value="GHMP_kinase_C_sf"/>
</dbReference>
<dbReference type="PIRSF" id="PIRSF010376">
    <property type="entry name" value="IspE"/>
    <property type="match status" value="1"/>
</dbReference>
<keyword evidence="9" id="KW-0414">Isoprene biosynthesis</keyword>
<sequence length="283" mass="30537">MICFPNAKLNLGLFVTARRSDGYHCLETVFAPLPLCDVLEVEPSLTGRDSLYIVGQGEVVSNHDNLVVRALEALRLIRDIPPTSIALEKHIPSMAGLGGGSADAAFMLHLLNDRFSLDLSSQEMEQTALSLGADCPFFLYNRPAIARGIGEELEPLPISLLRGVAVVVVRPPVDISTPEAYASLGFSIGETRSGMTPELLSALRGGNLQKAVSQLSNAFEEQAIAQYPEISLIKEELYQSGAFFALMSGSGSAVYGLYSDAQLARQAAVNPLFSDFFCWQGCY</sequence>
<feature type="domain" description="GHMP kinase N-terminal" evidence="10">
    <location>
        <begin position="65"/>
        <end position="141"/>
    </location>
</feature>
<accession>A0AB34PHD8</accession>
<gene>
    <name evidence="9" type="primary">ispE</name>
    <name evidence="12" type="ORF">HQ38_00980</name>
</gene>
<dbReference type="NCBIfam" id="TIGR00154">
    <property type="entry name" value="ispE"/>
    <property type="match status" value="1"/>
</dbReference>
<dbReference type="Gene3D" id="3.30.70.890">
    <property type="entry name" value="GHMP kinase, C-terminal domain"/>
    <property type="match status" value="1"/>
</dbReference>
<dbReference type="PANTHER" id="PTHR43527">
    <property type="entry name" value="4-DIPHOSPHOCYTIDYL-2-C-METHYL-D-ERYTHRITOL KINASE, CHLOROPLASTIC"/>
    <property type="match status" value="1"/>
</dbReference>
<dbReference type="EMBL" id="JQJC01000002">
    <property type="protein sequence ID" value="KGN96883.1"/>
    <property type="molecule type" value="Genomic_DNA"/>
</dbReference>
<evidence type="ECO:0000256" key="2">
    <source>
        <dbReference type="ARBA" id="ARBA00012052"/>
    </source>
</evidence>
<protein>
    <recommendedName>
        <fullName evidence="3 9">4-diphosphocytidyl-2-C-methyl-D-erythritol kinase</fullName>
        <shortName evidence="9">CMK</shortName>
        <ecNumber evidence="2 9">2.7.1.148</ecNumber>
    </recommendedName>
    <alternativeName>
        <fullName evidence="8 9">4-(cytidine-5'-diphospho)-2-C-methyl-D-erythritol kinase</fullName>
    </alternativeName>
</protein>
<evidence type="ECO:0000313" key="13">
    <source>
        <dbReference type="Proteomes" id="UP000030136"/>
    </source>
</evidence>
<dbReference type="GO" id="GO:0019288">
    <property type="term" value="P:isopentenyl diphosphate biosynthetic process, methylerythritol 4-phosphate pathway"/>
    <property type="evidence" value="ECO:0007669"/>
    <property type="project" value="UniProtKB-UniRule"/>
</dbReference>
<comment type="similarity">
    <text evidence="1 9">Belongs to the GHMP kinase family. IspE subfamily.</text>
</comment>
<feature type="active site" evidence="9">
    <location>
        <position position="134"/>
    </location>
</feature>
<dbReference type="PANTHER" id="PTHR43527:SF2">
    <property type="entry name" value="4-DIPHOSPHOCYTIDYL-2-C-METHYL-D-ERYTHRITOL KINASE, CHLOROPLASTIC"/>
    <property type="match status" value="1"/>
</dbReference>
<dbReference type="AlphaFoldDB" id="A0AB34PHD8"/>
<dbReference type="SUPFAM" id="SSF54211">
    <property type="entry name" value="Ribosomal protein S5 domain 2-like"/>
    <property type="match status" value="1"/>
</dbReference>
<evidence type="ECO:0000259" key="11">
    <source>
        <dbReference type="Pfam" id="PF08544"/>
    </source>
</evidence>
<feature type="active site" evidence="9">
    <location>
        <position position="8"/>
    </location>
</feature>
<dbReference type="RefSeq" id="WP_036887821.1">
    <property type="nucleotide sequence ID" value="NZ_JQJB01000005.1"/>
</dbReference>
<dbReference type="Gene3D" id="3.30.230.10">
    <property type="match status" value="1"/>
</dbReference>
<dbReference type="InterPro" id="IPR006204">
    <property type="entry name" value="GHMP_kinase_N_dom"/>
</dbReference>
<dbReference type="InterPro" id="IPR013750">
    <property type="entry name" value="GHMP_kinase_C_dom"/>
</dbReference>
<dbReference type="GO" id="GO:0050515">
    <property type="term" value="F:4-(cytidine 5'-diphospho)-2-C-methyl-D-erythritol kinase activity"/>
    <property type="evidence" value="ECO:0007669"/>
    <property type="project" value="UniProtKB-UniRule"/>
</dbReference>
<dbReference type="Pfam" id="PF00288">
    <property type="entry name" value="GHMP_kinases_N"/>
    <property type="match status" value="1"/>
</dbReference>
<dbReference type="Proteomes" id="UP000030136">
    <property type="component" value="Unassembled WGS sequence"/>
</dbReference>
<feature type="domain" description="GHMP kinase C-terminal" evidence="11">
    <location>
        <begin position="206"/>
        <end position="267"/>
    </location>
</feature>
<evidence type="ECO:0000313" key="12">
    <source>
        <dbReference type="EMBL" id="KGN96883.1"/>
    </source>
</evidence>
<dbReference type="InterPro" id="IPR004424">
    <property type="entry name" value="IspE"/>
</dbReference>
<evidence type="ECO:0000256" key="5">
    <source>
        <dbReference type="ARBA" id="ARBA00022741"/>
    </source>
</evidence>
<comment type="caution">
    <text evidence="12">The sequence shown here is derived from an EMBL/GenBank/DDBJ whole genome shotgun (WGS) entry which is preliminary data.</text>
</comment>